<dbReference type="EMBL" id="CP020465">
    <property type="protein sequence ID" value="ASP47130.1"/>
    <property type="molecule type" value="Genomic_DNA"/>
</dbReference>
<dbReference type="RefSeq" id="WP_081149622.1">
    <property type="nucleotide sequence ID" value="NZ_CP020465.1"/>
</dbReference>
<dbReference type="Proteomes" id="UP000202259">
    <property type="component" value="Chromosome"/>
</dbReference>
<name>A0A222G5R4_9GAMM</name>
<keyword evidence="3" id="KW-1185">Reference proteome</keyword>
<keyword evidence="1" id="KW-0812">Transmembrane</keyword>
<feature type="transmembrane region" description="Helical" evidence="1">
    <location>
        <begin position="6"/>
        <end position="24"/>
    </location>
</feature>
<proteinExistence type="predicted"/>
<reference evidence="2 3" key="1">
    <citation type="submission" date="2017-08" db="EMBL/GenBank/DDBJ databases">
        <title>Complete genome of Colwellia sp. NB097-1, a psychrophile bacterium ioslated from Bering Sea.</title>
        <authorList>
            <person name="Chen X."/>
        </authorList>
    </citation>
    <scope>NUCLEOTIDE SEQUENCE [LARGE SCALE GENOMIC DNA]</scope>
    <source>
        <strain evidence="2 3">NB097-1</strain>
    </source>
</reference>
<gene>
    <name evidence="2" type="ORF">B5D82_04730</name>
</gene>
<evidence type="ECO:0000313" key="3">
    <source>
        <dbReference type="Proteomes" id="UP000202259"/>
    </source>
</evidence>
<organism evidence="2 3">
    <name type="scientific">Cognaticolwellia beringensis</name>
    <dbReference type="NCBI Taxonomy" id="1967665"/>
    <lineage>
        <taxon>Bacteria</taxon>
        <taxon>Pseudomonadati</taxon>
        <taxon>Pseudomonadota</taxon>
        <taxon>Gammaproteobacteria</taxon>
        <taxon>Alteromonadales</taxon>
        <taxon>Colwelliaceae</taxon>
        <taxon>Cognaticolwellia</taxon>
    </lineage>
</organism>
<dbReference type="KEGG" id="cber:B5D82_04730"/>
<evidence type="ECO:0000256" key="1">
    <source>
        <dbReference type="SAM" id="Phobius"/>
    </source>
</evidence>
<accession>A0A222G5R4</accession>
<dbReference type="OrthoDB" id="9995842at2"/>
<protein>
    <submittedName>
        <fullName evidence="2">Uncharacterized protein</fullName>
    </submittedName>
</protein>
<dbReference type="AlphaFoldDB" id="A0A222G5R4"/>
<evidence type="ECO:0000313" key="2">
    <source>
        <dbReference type="EMBL" id="ASP47130.1"/>
    </source>
</evidence>
<keyword evidence="1" id="KW-1133">Transmembrane helix</keyword>
<sequence length="129" mass="15264">MKKTWILMLLIFFVLGFWLFVPPYQKDKIIGVFTAGQSDRKCFNFHKQYYKDPETAYFVDSYVWSKENELSTGTKYPDPAFEKYDTLIRVEVQAKNGFGAYIKEFIECPLIDGKFDDYEALIHRINNSK</sequence>
<keyword evidence="1" id="KW-0472">Membrane</keyword>